<dbReference type="PROSITE" id="PS51257">
    <property type="entry name" value="PROKAR_LIPOPROTEIN"/>
    <property type="match status" value="1"/>
</dbReference>
<proteinExistence type="predicted"/>
<accession>A0ABY9I8K1</accession>
<gene>
    <name evidence="3" type="ORF">P8A22_26580</name>
</gene>
<feature type="chain" id="PRO_5045072739" evidence="2">
    <location>
        <begin position="21"/>
        <end position="127"/>
    </location>
</feature>
<evidence type="ECO:0000313" key="4">
    <source>
        <dbReference type="Proteomes" id="UP001229952"/>
    </source>
</evidence>
<keyword evidence="2" id="KW-0732">Signal</keyword>
<feature type="region of interest" description="Disordered" evidence="1">
    <location>
        <begin position="43"/>
        <end position="82"/>
    </location>
</feature>
<name>A0ABY9I8K1_9ACTN</name>
<feature type="signal peptide" evidence="2">
    <location>
        <begin position="1"/>
        <end position="20"/>
    </location>
</feature>
<keyword evidence="4" id="KW-1185">Reference proteome</keyword>
<evidence type="ECO:0000313" key="3">
    <source>
        <dbReference type="EMBL" id="WLQ43177.1"/>
    </source>
</evidence>
<evidence type="ECO:0000256" key="1">
    <source>
        <dbReference type="SAM" id="MobiDB-lite"/>
    </source>
</evidence>
<dbReference type="Pfam" id="PF19797">
    <property type="entry name" value="DUF6281"/>
    <property type="match status" value="1"/>
</dbReference>
<organism evidence="3 4">
    <name type="scientific">Streptomyces laculatispora</name>
    <dbReference type="NCBI Taxonomy" id="887464"/>
    <lineage>
        <taxon>Bacteria</taxon>
        <taxon>Bacillati</taxon>
        <taxon>Actinomycetota</taxon>
        <taxon>Actinomycetes</taxon>
        <taxon>Kitasatosporales</taxon>
        <taxon>Streptomycetaceae</taxon>
        <taxon>Streptomyces</taxon>
    </lineage>
</organism>
<protein>
    <submittedName>
        <fullName evidence="3">DUF6281 family protein</fullName>
    </submittedName>
</protein>
<evidence type="ECO:0000256" key="2">
    <source>
        <dbReference type="SAM" id="SignalP"/>
    </source>
</evidence>
<dbReference type="Proteomes" id="UP001229952">
    <property type="component" value="Chromosome"/>
</dbReference>
<reference evidence="3 4" key="1">
    <citation type="submission" date="2023-03" db="EMBL/GenBank/DDBJ databases">
        <title>Isolation and description of six Streptomyces strains from soil environments, able to metabolize different microbial glucans.</title>
        <authorList>
            <person name="Widen T."/>
            <person name="Larsbrink J."/>
        </authorList>
    </citation>
    <scope>NUCLEOTIDE SEQUENCE [LARGE SCALE GENOMIC DNA]</scope>
    <source>
        <strain evidence="3 4">Mut2</strain>
    </source>
</reference>
<dbReference type="InterPro" id="IPR046248">
    <property type="entry name" value="DUF6281"/>
</dbReference>
<dbReference type="EMBL" id="CP120992">
    <property type="protein sequence ID" value="WLQ43177.1"/>
    <property type="molecule type" value="Genomic_DNA"/>
</dbReference>
<sequence>MRTLLLAAALVTLSASCTTSSDSDGGESAASCANDVTYQNRTYSGTHSAKITTGEKLGVATRAPCDDTPNDDEDGRTEPTTTTAYAVEGVDPDIAIWVQDASDDVLFVAAESGKELPPEVRKLIHGS</sequence>
<dbReference type="RefSeq" id="WP_306090757.1">
    <property type="nucleotide sequence ID" value="NZ_CP120992.1"/>
</dbReference>